<evidence type="ECO:0000313" key="2">
    <source>
        <dbReference type="Proteomes" id="UP001153954"/>
    </source>
</evidence>
<organism evidence="1 2">
    <name type="scientific">Euphydryas editha</name>
    <name type="common">Edith's checkerspot</name>
    <dbReference type="NCBI Taxonomy" id="104508"/>
    <lineage>
        <taxon>Eukaryota</taxon>
        <taxon>Metazoa</taxon>
        <taxon>Ecdysozoa</taxon>
        <taxon>Arthropoda</taxon>
        <taxon>Hexapoda</taxon>
        <taxon>Insecta</taxon>
        <taxon>Pterygota</taxon>
        <taxon>Neoptera</taxon>
        <taxon>Endopterygota</taxon>
        <taxon>Lepidoptera</taxon>
        <taxon>Glossata</taxon>
        <taxon>Ditrysia</taxon>
        <taxon>Papilionoidea</taxon>
        <taxon>Nymphalidae</taxon>
        <taxon>Nymphalinae</taxon>
        <taxon>Euphydryas</taxon>
    </lineage>
</organism>
<dbReference type="EMBL" id="CAKOGL010000023">
    <property type="protein sequence ID" value="CAH2100930.1"/>
    <property type="molecule type" value="Genomic_DNA"/>
</dbReference>
<comment type="caution">
    <text evidence="1">The sequence shown here is derived from an EMBL/GenBank/DDBJ whole genome shotgun (WGS) entry which is preliminary data.</text>
</comment>
<accession>A0AAU9UNF1</accession>
<dbReference type="Proteomes" id="UP001153954">
    <property type="component" value="Unassembled WGS sequence"/>
</dbReference>
<name>A0AAU9UNF1_EUPED</name>
<reference evidence="1" key="1">
    <citation type="submission" date="2022-03" db="EMBL/GenBank/DDBJ databases">
        <authorList>
            <person name="Tunstrom K."/>
        </authorList>
    </citation>
    <scope>NUCLEOTIDE SEQUENCE</scope>
</reference>
<gene>
    <name evidence="1" type="ORF">EEDITHA_LOCUS15737</name>
</gene>
<proteinExistence type="predicted"/>
<evidence type="ECO:0000313" key="1">
    <source>
        <dbReference type="EMBL" id="CAH2100930.1"/>
    </source>
</evidence>
<sequence length="68" mass="7962">MIAEQRSLTEGLKAQMKADFEKARLEENVECLTFDLETTLPLPRIPTNIVFYKRQLWVYNSEINSAKE</sequence>
<keyword evidence="2" id="KW-1185">Reference proteome</keyword>
<protein>
    <submittedName>
        <fullName evidence="1">Uncharacterized protein</fullName>
    </submittedName>
</protein>
<dbReference type="AlphaFoldDB" id="A0AAU9UNF1"/>